<reference evidence="2 3" key="1">
    <citation type="journal article" date="2016" name="Nat. Commun.">
        <title>Thousands of microbial genomes shed light on interconnected biogeochemical processes in an aquifer system.</title>
        <authorList>
            <person name="Anantharaman K."/>
            <person name="Brown C.T."/>
            <person name="Hug L.A."/>
            <person name="Sharon I."/>
            <person name="Castelle C.J."/>
            <person name="Probst A.J."/>
            <person name="Thomas B.C."/>
            <person name="Singh A."/>
            <person name="Wilkins M.J."/>
            <person name="Karaoz U."/>
            <person name="Brodie E.L."/>
            <person name="Williams K.H."/>
            <person name="Hubbard S.S."/>
            <person name="Banfield J.F."/>
        </authorList>
    </citation>
    <scope>NUCLEOTIDE SEQUENCE [LARGE SCALE GENOMIC DNA]</scope>
</reference>
<gene>
    <name evidence="2" type="ORF">A2927_01405</name>
</gene>
<dbReference type="Proteomes" id="UP000178849">
    <property type="component" value="Unassembled WGS sequence"/>
</dbReference>
<dbReference type="Pfam" id="PF04519">
    <property type="entry name" value="Bactofilin"/>
    <property type="match status" value="1"/>
</dbReference>
<comment type="similarity">
    <text evidence="1">Belongs to the bactofilin family.</text>
</comment>
<dbReference type="AlphaFoldDB" id="A0A1G2BNQ9"/>
<evidence type="ECO:0000313" key="3">
    <source>
        <dbReference type="Proteomes" id="UP000178849"/>
    </source>
</evidence>
<comment type="caution">
    <text evidence="2">The sequence shown here is derived from an EMBL/GenBank/DDBJ whole genome shotgun (WGS) entry which is preliminary data.</text>
</comment>
<proteinExistence type="inferred from homology"/>
<name>A0A1G2BNQ9_9BACT</name>
<dbReference type="InterPro" id="IPR007607">
    <property type="entry name" value="BacA/B"/>
</dbReference>
<dbReference type="PANTHER" id="PTHR35024:SF4">
    <property type="entry name" value="POLYMER-FORMING CYTOSKELETAL PROTEIN"/>
    <property type="match status" value="1"/>
</dbReference>
<dbReference type="STRING" id="1798550.A2927_01405"/>
<evidence type="ECO:0008006" key="4">
    <source>
        <dbReference type="Google" id="ProtNLM"/>
    </source>
</evidence>
<dbReference type="EMBL" id="MHKL01000003">
    <property type="protein sequence ID" value="OGY90000.1"/>
    <property type="molecule type" value="Genomic_DNA"/>
</dbReference>
<sequence length="128" mass="13419">MFKNEQDKQIKKVETIIGPSVKVQGDFTGDGDVIVEGIVVGNLKTKNHLKIGAGARVQAEIEAQSAFIAGEVSGNLTVLEEVELTASAKIKGDISASLISVEKGAKINGRISMNGAKKIEGQEAKTGK</sequence>
<evidence type="ECO:0000313" key="2">
    <source>
        <dbReference type="EMBL" id="OGY90000.1"/>
    </source>
</evidence>
<organism evidence="2 3">
    <name type="scientific">Candidatus Komeilibacteria bacterium RIFCSPLOWO2_01_FULL_45_10</name>
    <dbReference type="NCBI Taxonomy" id="1798550"/>
    <lineage>
        <taxon>Bacteria</taxon>
        <taxon>Candidatus Komeiliibacteriota</taxon>
    </lineage>
</organism>
<accession>A0A1G2BNQ9</accession>
<protein>
    <recommendedName>
        <fullName evidence="4">Cell shape determination protein CcmA</fullName>
    </recommendedName>
</protein>
<evidence type="ECO:0000256" key="1">
    <source>
        <dbReference type="ARBA" id="ARBA00044755"/>
    </source>
</evidence>
<dbReference type="PANTHER" id="PTHR35024">
    <property type="entry name" value="HYPOTHETICAL CYTOSOLIC PROTEIN"/>
    <property type="match status" value="1"/>
</dbReference>